<gene>
    <name evidence="2" type="ORF">FYJ58_05780</name>
</gene>
<keyword evidence="3" id="KW-1185">Reference proteome</keyword>
<dbReference type="PROSITE" id="PS51257">
    <property type="entry name" value="PROKAR_LIPOPROTEIN"/>
    <property type="match status" value="1"/>
</dbReference>
<dbReference type="Proteomes" id="UP000482209">
    <property type="component" value="Unassembled WGS sequence"/>
</dbReference>
<proteinExistence type="predicted"/>
<name>A0A6L5XX14_9FIRM</name>
<dbReference type="AlphaFoldDB" id="A0A6L5XX14"/>
<feature type="transmembrane region" description="Helical" evidence="1">
    <location>
        <begin position="43"/>
        <end position="62"/>
    </location>
</feature>
<keyword evidence="1" id="KW-1133">Transmembrane helix</keyword>
<dbReference type="RefSeq" id="WP_154518618.1">
    <property type="nucleotide sequence ID" value="NZ_VUMT01000006.1"/>
</dbReference>
<feature type="transmembrane region" description="Helical" evidence="1">
    <location>
        <begin position="74"/>
        <end position="91"/>
    </location>
</feature>
<feature type="transmembrane region" description="Helical" evidence="1">
    <location>
        <begin position="111"/>
        <end position="140"/>
    </location>
</feature>
<sequence length="191" mass="21473">MKEQLLSLVAVLLASCVVMILHELPKMIIHHKNKNIFSYIDPVGLIFCVTSYCGFSKPYIYLGKEKEISRRSGIVGLCSLFFIFIGSILLAKYGLKPLTNRMNLETLEGTILVFCYFFIQSIAIISSGMFVTNLFPLAVLDMGQIIRGKSDHMYFSILKSDSIIKMIYFVVVLLGLIKSFGVQTVMYLLGS</sequence>
<evidence type="ECO:0000256" key="1">
    <source>
        <dbReference type="SAM" id="Phobius"/>
    </source>
</evidence>
<feature type="transmembrane region" description="Helical" evidence="1">
    <location>
        <begin position="166"/>
        <end position="189"/>
    </location>
</feature>
<organism evidence="2 3">
    <name type="scientific">Velocimicrobium porci</name>
    <dbReference type="NCBI Taxonomy" id="2606634"/>
    <lineage>
        <taxon>Bacteria</taxon>
        <taxon>Bacillati</taxon>
        <taxon>Bacillota</taxon>
        <taxon>Clostridia</taxon>
        <taxon>Lachnospirales</taxon>
        <taxon>Lachnospiraceae</taxon>
        <taxon>Velocimicrobium</taxon>
    </lineage>
</organism>
<dbReference type="EMBL" id="VUMT01000006">
    <property type="protein sequence ID" value="MSS63386.1"/>
    <property type="molecule type" value="Genomic_DNA"/>
</dbReference>
<protein>
    <submittedName>
        <fullName evidence="2">Uncharacterized protein</fullName>
    </submittedName>
</protein>
<reference evidence="2 3" key="1">
    <citation type="submission" date="2019-08" db="EMBL/GenBank/DDBJ databases">
        <title>In-depth cultivation of the pig gut microbiome towards novel bacterial diversity and tailored functional studies.</title>
        <authorList>
            <person name="Wylensek D."/>
            <person name="Hitch T.C.A."/>
            <person name="Clavel T."/>
        </authorList>
    </citation>
    <scope>NUCLEOTIDE SEQUENCE [LARGE SCALE GENOMIC DNA]</scope>
    <source>
        <strain evidence="2 3">WCA-693-APC-MOT-I</strain>
    </source>
</reference>
<comment type="caution">
    <text evidence="2">The sequence shown here is derived from an EMBL/GenBank/DDBJ whole genome shotgun (WGS) entry which is preliminary data.</text>
</comment>
<evidence type="ECO:0000313" key="2">
    <source>
        <dbReference type="EMBL" id="MSS63386.1"/>
    </source>
</evidence>
<evidence type="ECO:0000313" key="3">
    <source>
        <dbReference type="Proteomes" id="UP000482209"/>
    </source>
</evidence>
<keyword evidence="1" id="KW-0812">Transmembrane</keyword>
<keyword evidence="1" id="KW-0472">Membrane</keyword>
<accession>A0A6L5XX14</accession>